<keyword evidence="3" id="KW-0805">Transcription regulation</keyword>
<evidence type="ECO:0000256" key="3">
    <source>
        <dbReference type="ARBA" id="ARBA00023015"/>
    </source>
</evidence>
<dbReference type="OrthoDB" id="3598904at2759"/>
<dbReference type="PANTHER" id="PTHR36206:SF12">
    <property type="entry name" value="ASPERCRYPTIN BIOSYNTHESIS CLUSTER-SPECIFIC TRANSCRIPTION REGULATOR ATNN-RELATED"/>
    <property type="match status" value="1"/>
</dbReference>
<organism evidence="7 8">
    <name type="scientific">Passalora fulva</name>
    <name type="common">Tomato leaf mold</name>
    <name type="synonym">Cladosporium fulvum</name>
    <dbReference type="NCBI Taxonomy" id="5499"/>
    <lineage>
        <taxon>Eukaryota</taxon>
        <taxon>Fungi</taxon>
        <taxon>Dikarya</taxon>
        <taxon>Ascomycota</taxon>
        <taxon>Pezizomycotina</taxon>
        <taxon>Dothideomycetes</taxon>
        <taxon>Dothideomycetidae</taxon>
        <taxon>Mycosphaerellales</taxon>
        <taxon>Mycosphaerellaceae</taxon>
        <taxon>Fulvia</taxon>
    </lineage>
</organism>
<dbReference type="PANTHER" id="PTHR36206">
    <property type="entry name" value="ASPERCRYPTIN BIOSYNTHESIS CLUSTER-SPECIFIC TRANSCRIPTION REGULATOR ATNN-RELATED"/>
    <property type="match status" value="1"/>
</dbReference>
<evidence type="ECO:0000313" key="7">
    <source>
        <dbReference type="EMBL" id="UJO25120.1"/>
    </source>
</evidence>
<reference evidence="7" key="2">
    <citation type="journal article" date="2022" name="Microb. Genom.">
        <title>A chromosome-scale genome assembly of the tomato pathogen Cladosporium fulvum reveals a compartmentalized genome architecture and the presence of a dispensable chromosome.</title>
        <authorList>
            <person name="Zaccaron A.Z."/>
            <person name="Chen L.H."/>
            <person name="Samaras A."/>
            <person name="Stergiopoulos I."/>
        </authorList>
    </citation>
    <scope>NUCLEOTIDE SEQUENCE</scope>
    <source>
        <strain evidence="7">Race5_Kim</strain>
    </source>
</reference>
<dbReference type="GO" id="GO:0003677">
    <property type="term" value="F:DNA binding"/>
    <property type="evidence" value="ECO:0007669"/>
    <property type="project" value="UniProtKB-KW"/>
</dbReference>
<accession>A0A9Q8UWL7</accession>
<dbReference type="KEGG" id="ffu:CLAFUR5_14429"/>
<evidence type="ECO:0000313" key="8">
    <source>
        <dbReference type="Proteomes" id="UP000756132"/>
    </source>
</evidence>
<dbReference type="InterPro" id="IPR052360">
    <property type="entry name" value="Transcr_Regulatory_Proteins"/>
</dbReference>
<keyword evidence="1" id="KW-0479">Metal-binding</keyword>
<dbReference type="EMBL" id="CP090175">
    <property type="protein sequence ID" value="UJO25120.1"/>
    <property type="molecule type" value="Genomic_DNA"/>
</dbReference>
<gene>
    <name evidence="7" type="ORF">CLAFUR5_14429</name>
</gene>
<keyword evidence="4" id="KW-0238">DNA-binding</keyword>
<dbReference type="Proteomes" id="UP000756132">
    <property type="component" value="Chromosome 13"/>
</dbReference>
<evidence type="ECO:0000256" key="2">
    <source>
        <dbReference type="ARBA" id="ARBA00022833"/>
    </source>
</evidence>
<reference evidence="7" key="1">
    <citation type="submission" date="2021-12" db="EMBL/GenBank/DDBJ databases">
        <authorList>
            <person name="Zaccaron A."/>
            <person name="Stergiopoulos I."/>
        </authorList>
    </citation>
    <scope>NUCLEOTIDE SEQUENCE</scope>
    <source>
        <strain evidence="7">Race5_Kim</strain>
    </source>
</reference>
<sequence length="448" mass="49737">MFMVMHMKGSMASDFFRLCTVHKLPGTSQALSWESLTLQISHHEPVVTHAVIALAAIHRSQAPPRCASDSPGTTPPADLVSEQVDFALDQYRKAVSHLRSYIAALSEPTNAQVEVVLLLTLLFFCFDVLRAEDESAGAHLYTGLKVLCERLQCIAIREGGDSQRHVLDLRTLPHTNLDLLAQTFVRLDADLTLHTGQDHALLLPGCDVPIPKLFSSIDEATVHLDALGGELMEILFAITNVGRPVLAEEYDTSATDEDTVECYLNAMTRRLALPNDLSTQIHLFKPDCQKWMSAYAQLRQKKEDEPAHILASINFFLIWFTITNLQIASEMGYDSHHAQLIHMVDFCERYLSLGKPRGRADCHTTRPAFTTGPRTWPGSSTVNLSLPCSGTKSAWRRRERGLSPVIGRPADIPEEARLLDSDLCLDPGNGINMSNICKQGRGRRVYAT</sequence>
<dbReference type="InterPro" id="IPR021858">
    <property type="entry name" value="Fun_TF"/>
</dbReference>
<dbReference type="Pfam" id="PF11951">
    <property type="entry name" value="Fungal_trans_2"/>
    <property type="match status" value="1"/>
</dbReference>
<dbReference type="GeneID" id="71994307"/>
<keyword evidence="2" id="KW-0862">Zinc</keyword>
<dbReference type="GO" id="GO:0046872">
    <property type="term" value="F:metal ion binding"/>
    <property type="evidence" value="ECO:0007669"/>
    <property type="project" value="UniProtKB-KW"/>
</dbReference>
<protein>
    <submittedName>
        <fullName evidence="7">Uncharacterized protein</fullName>
    </submittedName>
</protein>
<name>A0A9Q8UWL7_PASFU</name>
<proteinExistence type="predicted"/>
<evidence type="ECO:0000256" key="1">
    <source>
        <dbReference type="ARBA" id="ARBA00022723"/>
    </source>
</evidence>
<keyword evidence="8" id="KW-1185">Reference proteome</keyword>
<dbReference type="AlphaFoldDB" id="A0A9Q8UWL7"/>
<evidence type="ECO:0000256" key="6">
    <source>
        <dbReference type="ARBA" id="ARBA00023242"/>
    </source>
</evidence>
<evidence type="ECO:0000256" key="4">
    <source>
        <dbReference type="ARBA" id="ARBA00023125"/>
    </source>
</evidence>
<dbReference type="RefSeq" id="XP_047769486.1">
    <property type="nucleotide sequence ID" value="XM_047913577.1"/>
</dbReference>
<keyword evidence="6" id="KW-0539">Nucleus</keyword>
<keyword evidence="5" id="KW-0804">Transcription</keyword>
<evidence type="ECO:0000256" key="5">
    <source>
        <dbReference type="ARBA" id="ARBA00023163"/>
    </source>
</evidence>